<dbReference type="Gene3D" id="3.40.1580.10">
    <property type="entry name" value="SMI1/KNR4-like"/>
    <property type="match status" value="1"/>
</dbReference>
<dbReference type="InterPro" id="IPR018958">
    <property type="entry name" value="Knr4/Smi1-like_dom"/>
</dbReference>
<evidence type="ECO:0000313" key="4">
    <source>
        <dbReference type="Proteomes" id="UP000065511"/>
    </source>
</evidence>
<dbReference type="EMBL" id="CP013614">
    <property type="protein sequence ID" value="ALS01417.1"/>
    <property type="molecule type" value="Genomic_DNA"/>
</dbReference>
<gene>
    <name evidence="2" type="ORF">ATZ33_08575</name>
    <name evidence="3" type="ORF">RV15_GL002538</name>
</gene>
<dbReference type="AlphaFoldDB" id="A0A0S3KBH4"/>
<proteinExistence type="predicted"/>
<dbReference type="RefSeq" id="WP_071879257.1">
    <property type="nucleotide sequence ID" value="NZ_JXLC01000036.1"/>
</dbReference>
<name>A0A0S3KBH4_9ENTE</name>
<dbReference type="SMART" id="SM00860">
    <property type="entry name" value="SMI1_KNR4"/>
    <property type="match status" value="1"/>
</dbReference>
<dbReference type="SUPFAM" id="SSF160631">
    <property type="entry name" value="SMI1/KNR4-like"/>
    <property type="match status" value="1"/>
</dbReference>
<dbReference type="Proteomes" id="UP000065511">
    <property type="component" value="Chromosome"/>
</dbReference>
<reference evidence="3 5" key="1">
    <citation type="submission" date="2014-12" db="EMBL/GenBank/DDBJ databases">
        <title>Draft genome sequences of 29 type strains of Enterococci.</title>
        <authorList>
            <person name="Zhong Z."/>
            <person name="Sun Z."/>
            <person name="Liu W."/>
            <person name="Zhang W."/>
            <person name="Zhang H."/>
        </authorList>
    </citation>
    <scope>NUCLEOTIDE SEQUENCE [LARGE SCALE GENOMIC DNA]</scope>
    <source>
        <strain evidence="3 5">DSM 22801</strain>
    </source>
</reference>
<reference evidence="2 4" key="2">
    <citation type="submission" date="2015-12" db="EMBL/GenBank/DDBJ databases">
        <authorList>
            <person name="Lauer A."/>
            <person name="Humrighouse B."/>
            <person name="Loparev V."/>
            <person name="Shewmaker P.L."/>
            <person name="Whitney A.M."/>
            <person name="McLaughlin R.W."/>
        </authorList>
    </citation>
    <scope>NUCLEOTIDE SEQUENCE [LARGE SCALE GENOMIC DNA]</scope>
    <source>
        <strain evidence="2 4">LMG 23085</strain>
    </source>
</reference>
<evidence type="ECO:0000259" key="1">
    <source>
        <dbReference type="SMART" id="SM00860"/>
    </source>
</evidence>
<dbReference type="KEGG" id="ess:ATZ33_08575"/>
<dbReference type="Proteomes" id="UP000183039">
    <property type="component" value="Unassembled WGS sequence"/>
</dbReference>
<dbReference type="EMBL" id="JXLC01000036">
    <property type="protein sequence ID" value="OJG85662.1"/>
    <property type="molecule type" value="Genomic_DNA"/>
</dbReference>
<protein>
    <submittedName>
        <fullName evidence="3">Cell wall assembly/cell proliferation coordinating protein</fullName>
    </submittedName>
</protein>
<evidence type="ECO:0000313" key="2">
    <source>
        <dbReference type="EMBL" id="ALS01417.1"/>
    </source>
</evidence>
<dbReference type="OrthoDB" id="1944463at2"/>
<evidence type="ECO:0000313" key="3">
    <source>
        <dbReference type="EMBL" id="OJG85662.1"/>
    </source>
</evidence>
<organism evidence="3 5">
    <name type="scientific">Enterococcus silesiacus</name>
    <dbReference type="NCBI Taxonomy" id="332949"/>
    <lineage>
        <taxon>Bacteria</taxon>
        <taxon>Bacillati</taxon>
        <taxon>Bacillota</taxon>
        <taxon>Bacilli</taxon>
        <taxon>Lactobacillales</taxon>
        <taxon>Enterococcaceae</taxon>
        <taxon>Enterococcus</taxon>
    </lineage>
</organism>
<feature type="domain" description="Knr4/Smi1-like" evidence="1">
    <location>
        <begin position="25"/>
        <end position="150"/>
    </location>
</feature>
<sequence length="157" mass="17992">MSTEKYNQAKKIIVENDDLVDDFGGASEEIIKKAQLVLGLQFPEDYKLFLSCFGALTFGSIEIYGVFREDFENSGVPDAVWATLNERKLVKMPKHLVIIYNSGMGEMYCMNYKDLNSNNEPKITSYFPGFYEDAQKNEVLYDSFGEFLLDMVNEEIN</sequence>
<accession>A0A0S3KBH4</accession>
<keyword evidence="4" id="KW-1185">Reference proteome</keyword>
<dbReference type="Pfam" id="PF14567">
    <property type="entry name" value="SUKH_5"/>
    <property type="match status" value="1"/>
</dbReference>
<evidence type="ECO:0000313" key="5">
    <source>
        <dbReference type="Proteomes" id="UP000183039"/>
    </source>
</evidence>
<dbReference type="InterPro" id="IPR037883">
    <property type="entry name" value="Knr4/Smi1-like_sf"/>
</dbReference>